<evidence type="ECO:0000313" key="2">
    <source>
        <dbReference type="EMBL" id="KHG06974.1"/>
    </source>
</evidence>
<dbReference type="EMBL" id="JRRC01464256">
    <property type="protein sequence ID" value="KHG06974.1"/>
    <property type="molecule type" value="Genomic_DNA"/>
</dbReference>
<protein>
    <submittedName>
        <fullName evidence="3">Uncharacterized protein</fullName>
    </submittedName>
</protein>
<feature type="region of interest" description="Disordered" evidence="1">
    <location>
        <begin position="20"/>
        <end position="41"/>
    </location>
</feature>
<proteinExistence type="predicted"/>
<accession>A0A0B0NBS8</accession>
<name>A0A0B0NBS8_GOSAR</name>
<reference evidence="3" key="1">
    <citation type="submission" date="2014-09" db="EMBL/GenBank/DDBJ databases">
        <title>G. arboreum L. cv. AKA8401 A2 genome assembly version 1.0.</title>
        <authorList>
            <person name="Mudge J."/>
            <person name="Ramaraj T."/>
            <person name="Lindquist I.E."/>
            <person name="Bharti A.K."/>
            <person name="Sundararajan A."/>
            <person name="Cameron C.T."/>
            <person name="Woodward J.E."/>
            <person name="May G.D."/>
            <person name="Brubaker C."/>
            <person name="Broadhvest J."/>
            <person name="Wilkins T.A."/>
        </authorList>
    </citation>
    <scope>NUCLEOTIDE SEQUENCE</scope>
</reference>
<evidence type="ECO:0000256" key="1">
    <source>
        <dbReference type="SAM" id="MobiDB-lite"/>
    </source>
</evidence>
<evidence type="ECO:0000313" key="3">
    <source>
        <dbReference type="EMBL" id="KHG08521.1"/>
    </source>
</evidence>
<dbReference type="Proteomes" id="UP000032142">
    <property type="component" value="Unassembled WGS sequence"/>
</dbReference>
<keyword evidence="4" id="KW-1185">Reference proteome</keyword>
<dbReference type="EMBL" id="JRRC01499487">
    <property type="protein sequence ID" value="KHG08521.1"/>
    <property type="molecule type" value="Genomic_DNA"/>
</dbReference>
<dbReference type="AlphaFoldDB" id="A0A0B0NBS8"/>
<gene>
    <name evidence="2" type="ORF">F383_33171</name>
    <name evidence="3" type="ORF">F383_35883</name>
</gene>
<organism evidence="3 4">
    <name type="scientific">Gossypium arboreum</name>
    <name type="common">Tree cotton</name>
    <name type="synonym">Gossypium nanking</name>
    <dbReference type="NCBI Taxonomy" id="29729"/>
    <lineage>
        <taxon>Eukaryota</taxon>
        <taxon>Viridiplantae</taxon>
        <taxon>Streptophyta</taxon>
        <taxon>Embryophyta</taxon>
        <taxon>Tracheophyta</taxon>
        <taxon>Spermatophyta</taxon>
        <taxon>Magnoliopsida</taxon>
        <taxon>eudicotyledons</taxon>
        <taxon>Gunneridae</taxon>
        <taxon>Pentapetalae</taxon>
        <taxon>rosids</taxon>
        <taxon>malvids</taxon>
        <taxon>Malvales</taxon>
        <taxon>Malvaceae</taxon>
        <taxon>Malvoideae</taxon>
        <taxon>Gossypium</taxon>
    </lineage>
</organism>
<sequence length="41" mass="4537">MLTRYGLECKLHDATHTSCRESAPNIGHYPSVGHSRLAPET</sequence>
<evidence type="ECO:0000313" key="4">
    <source>
        <dbReference type="Proteomes" id="UP000032142"/>
    </source>
</evidence>
<reference evidence="4" key="2">
    <citation type="submission" date="2014-09" db="EMBL/GenBank/DDBJ databases">
        <authorList>
            <person name="Mudge J."/>
            <person name="Ramaraj T."/>
            <person name="Lindquist I.E."/>
            <person name="Bharti A.K."/>
            <person name="Sundararajan A."/>
            <person name="Cameron C.T."/>
            <person name="Woodward J.E."/>
            <person name="May G.D."/>
            <person name="Brubaker C."/>
            <person name="Broadhvest J."/>
            <person name="Wilkins T.A."/>
        </authorList>
    </citation>
    <scope>NUCLEOTIDE SEQUENCE</scope>
    <source>
        <strain evidence="4">cv. AKA8401</strain>
    </source>
</reference>
<comment type="caution">
    <text evidence="3">The sequence shown here is derived from an EMBL/GenBank/DDBJ whole genome shotgun (WGS) entry which is preliminary data.</text>
</comment>